<dbReference type="AlphaFoldDB" id="A0A5C4RR39"/>
<comment type="caution">
    <text evidence="4">The sequence shown here is derived from an EMBL/GenBank/DDBJ whole genome shotgun (WGS) entry which is preliminary data.</text>
</comment>
<evidence type="ECO:0000256" key="2">
    <source>
        <dbReference type="ARBA" id="ARBA00023315"/>
    </source>
</evidence>
<dbReference type="EMBL" id="SMDR01000003">
    <property type="protein sequence ID" value="TNJ33007.1"/>
    <property type="molecule type" value="Genomic_DNA"/>
</dbReference>
<dbReference type="Proteomes" id="UP000305760">
    <property type="component" value="Unassembled WGS sequence"/>
</dbReference>
<feature type="domain" description="N-acetyltransferase" evidence="3">
    <location>
        <begin position="5"/>
        <end position="150"/>
    </location>
</feature>
<reference evidence="4 5" key="1">
    <citation type="submission" date="2019-03" db="EMBL/GenBank/DDBJ databases">
        <title>Arenimonas daejeonensis sp. nov., isolated from compost.</title>
        <authorList>
            <person name="Jeon C.O."/>
        </authorList>
    </citation>
    <scope>NUCLEOTIDE SEQUENCE [LARGE SCALE GENOMIC DNA]</scope>
    <source>
        <strain evidence="4 5">R29</strain>
    </source>
</reference>
<evidence type="ECO:0000313" key="5">
    <source>
        <dbReference type="Proteomes" id="UP000305760"/>
    </source>
</evidence>
<keyword evidence="5" id="KW-1185">Reference proteome</keyword>
<accession>A0A5C4RR39</accession>
<dbReference type="GO" id="GO:0016747">
    <property type="term" value="F:acyltransferase activity, transferring groups other than amino-acyl groups"/>
    <property type="evidence" value="ECO:0007669"/>
    <property type="project" value="InterPro"/>
</dbReference>
<dbReference type="InterPro" id="IPR050680">
    <property type="entry name" value="YpeA/RimI_acetyltransf"/>
</dbReference>
<gene>
    <name evidence="4" type="ORF">E1B00_11875</name>
</gene>
<dbReference type="PROSITE" id="PS51186">
    <property type="entry name" value="GNAT"/>
    <property type="match status" value="1"/>
</dbReference>
<dbReference type="InterPro" id="IPR016181">
    <property type="entry name" value="Acyl_CoA_acyltransferase"/>
</dbReference>
<sequence>MTRTPTPRTARAADLPDLLALEARFPGDRLSARQFRHHLGNPRARLRVLPGASALLGYHLLLLRAGSGWARLYSLVVDPIARGRGLGRILLADAEAQARRAGCRGLRLEVRQDNVAANALYAAAGYRHLAALPAYYQDGGDGWRLVREFGRVAGGSPARP</sequence>
<evidence type="ECO:0000313" key="4">
    <source>
        <dbReference type="EMBL" id="TNJ33007.1"/>
    </source>
</evidence>
<dbReference type="OrthoDB" id="27442at2"/>
<dbReference type="Gene3D" id="3.40.630.30">
    <property type="match status" value="1"/>
</dbReference>
<dbReference type="Pfam" id="PF00583">
    <property type="entry name" value="Acetyltransf_1"/>
    <property type="match status" value="1"/>
</dbReference>
<dbReference type="RefSeq" id="WP_139449072.1">
    <property type="nucleotide sequence ID" value="NZ_SMDR01000003.1"/>
</dbReference>
<keyword evidence="1 4" id="KW-0808">Transferase</keyword>
<evidence type="ECO:0000259" key="3">
    <source>
        <dbReference type="PROSITE" id="PS51186"/>
    </source>
</evidence>
<dbReference type="PANTHER" id="PTHR43420">
    <property type="entry name" value="ACETYLTRANSFERASE"/>
    <property type="match status" value="1"/>
</dbReference>
<dbReference type="InterPro" id="IPR000182">
    <property type="entry name" value="GNAT_dom"/>
</dbReference>
<dbReference type="CDD" id="cd04301">
    <property type="entry name" value="NAT_SF"/>
    <property type="match status" value="1"/>
</dbReference>
<evidence type="ECO:0000256" key="1">
    <source>
        <dbReference type="ARBA" id="ARBA00022679"/>
    </source>
</evidence>
<proteinExistence type="predicted"/>
<organism evidence="4 5">
    <name type="scientific">Arenimonas terrae</name>
    <dbReference type="NCBI Taxonomy" id="2546226"/>
    <lineage>
        <taxon>Bacteria</taxon>
        <taxon>Pseudomonadati</taxon>
        <taxon>Pseudomonadota</taxon>
        <taxon>Gammaproteobacteria</taxon>
        <taxon>Lysobacterales</taxon>
        <taxon>Lysobacteraceae</taxon>
        <taxon>Arenimonas</taxon>
    </lineage>
</organism>
<name>A0A5C4RR39_9GAMM</name>
<keyword evidence="2" id="KW-0012">Acyltransferase</keyword>
<protein>
    <submittedName>
        <fullName evidence="4">GNAT family N-acetyltransferase</fullName>
    </submittedName>
</protein>
<dbReference type="SUPFAM" id="SSF55729">
    <property type="entry name" value="Acyl-CoA N-acyltransferases (Nat)"/>
    <property type="match status" value="1"/>
</dbReference>